<reference evidence="3" key="2">
    <citation type="submission" date="2025-08" db="UniProtKB">
        <authorList>
            <consortium name="RefSeq"/>
        </authorList>
    </citation>
    <scope>IDENTIFICATION</scope>
    <source>
        <tissue evidence="3">Leaf</tissue>
    </source>
</reference>
<protein>
    <submittedName>
        <fullName evidence="3">Uncharacterized protein LOC109125569</fullName>
    </submittedName>
</protein>
<dbReference type="Proteomes" id="UP000694864">
    <property type="component" value="Chromosome 7"/>
</dbReference>
<proteinExistence type="predicted"/>
<feature type="domain" description="Reverse transcriptase zinc-binding" evidence="1">
    <location>
        <begin position="1"/>
        <end position="50"/>
    </location>
</feature>
<dbReference type="Pfam" id="PF13966">
    <property type="entry name" value="zf-RVT"/>
    <property type="match status" value="1"/>
</dbReference>
<dbReference type="InterPro" id="IPR026960">
    <property type="entry name" value="RVT-Znf"/>
</dbReference>
<evidence type="ECO:0000313" key="2">
    <source>
        <dbReference type="Proteomes" id="UP000694864"/>
    </source>
</evidence>
<evidence type="ECO:0000259" key="1">
    <source>
        <dbReference type="Pfam" id="PF13966"/>
    </source>
</evidence>
<name>A0ABM1Q8A4_CAMSA</name>
<organism evidence="2 3">
    <name type="scientific">Camelina sativa</name>
    <name type="common">False flax</name>
    <name type="synonym">Myagrum sativum</name>
    <dbReference type="NCBI Taxonomy" id="90675"/>
    <lineage>
        <taxon>Eukaryota</taxon>
        <taxon>Viridiplantae</taxon>
        <taxon>Streptophyta</taxon>
        <taxon>Embryophyta</taxon>
        <taxon>Tracheophyta</taxon>
        <taxon>Spermatophyta</taxon>
        <taxon>Magnoliopsida</taxon>
        <taxon>eudicotyledons</taxon>
        <taxon>Gunneridae</taxon>
        <taxon>Pentapetalae</taxon>
        <taxon>rosids</taxon>
        <taxon>malvids</taxon>
        <taxon>Brassicales</taxon>
        <taxon>Brassicaceae</taxon>
        <taxon>Camelineae</taxon>
        <taxon>Camelina</taxon>
    </lineage>
</organism>
<gene>
    <name evidence="3" type="primary">LOC109125569</name>
</gene>
<keyword evidence="2" id="KW-1185">Reference proteome</keyword>
<sequence>MWVTHLDRLPTRQRLASWGQIQSSECCLCTIATESRDHLFLACEFSSQLWIMVFTRLCPQQRLFSSWAELLSWTRLSSTTAPTLLRKLATQVVVYNIWRQRNNVLHNSVLLSSQVVFKWIDRELRNIITTRMHIKRWRKLMLLWIR</sequence>
<evidence type="ECO:0000313" key="3">
    <source>
        <dbReference type="RefSeq" id="XP_019082992.1"/>
    </source>
</evidence>
<accession>A0ABM1Q8A4</accession>
<dbReference type="GeneID" id="109125569"/>
<reference evidence="2" key="1">
    <citation type="journal article" date="2014" name="Nat. Commun.">
        <title>The emerging biofuel crop Camelina sativa retains a highly undifferentiated hexaploid genome structure.</title>
        <authorList>
            <person name="Kagale S."/>
            <person name="Koh C."/>
            <person name="Nixon J."/>
            <person name="Bollina V."/>
            <person name="Clarke W.E."/>
            <person name="Tuteja R."/>
            <person name="Spillane C."/>
            <person name="Robinson S.J."/>
            <person name="Links M.G."/>
            <person name="Clarke C."/>
            <person name="Higgins E.E."/>
            <person name="Huebert T."/>
            <person name="Sharpe A.G."/>
            <person name="Parkin I.A."/>
        </authorList>
    </citation>
    <scope>NUCLEOTIDE SEQUENCE [LARGE SCALE GENOMIC DNA]</scope>
    <source>
        <strain evidence="2">cv. DH55</strain>
    </source>
</reference>
<dbReference type="RefSeq" id="XP_019082992.1">
    <property type="nucleotide sequence ID" value="XM_019227447.1"/>
</dbReference>